<feature type="domain" description="Importin subunit beta-1/Transportin-1-like TPR repeats" evidence="8">
    <location>
        <begin position="223"/>
        <end position="324"/>
    </location>
</feature>
<comment type="caution">
    <text evidence="9">The sequence shown here is derived from an EMBL/GenBank/DDBJ whole genome shotgun (WGS) entry which is preliminary data.</text>
</comment>
<dbReference type="Gene3D" id="1.25.10.10">
    <property type="entry name" value="Leucine-rich Repeat Variant"/>
    <property type="match status" value="1"/>
</dbReference>
<dbReference type="PANTHER" id="PTHR10527">
    <property type="entry name" value="IMPORTIN BETA"/>
    <property type="match status" value="1"/>
</dbReference>
<gene>
    <name evidence="9" type="ORF">J437_LFUL010530</name>
</gene>
<keyword evidence="3" id="KW-0963">Cytoplasm</keyword>
<keyword evidence="4" id="KW-0677">Repeat</keyword>
<comment type="subcellular location">
    <subcellularLocation>
        <location evidence="1">Cytoplasm</location>
    </subcellularLocation>
</comment>
<name>A0A8K0KNW1_LADFU</name>
<keyword evidence="10" id="KW-1185">Reference proteome</keyword>
<feature type="repeat" description="HEAT" evidence="6">
    <location>
        <begin position="274"/>
        <end position="301"/>
    </location>
</feature>
<dbReference type="Proteomes" id="UP000792457">
    <property type="component" value="Unassembled WGS sequence"/>
</dbReference>
<dbReference type="GO" id="GO:0006606">
    <property type="term" value="P:protein import into nucleus"/>
    <property type="evidence" value="ECO:0007669"/>
    <property type="project" value="InterPro"/>
</dbReference>
<reference evidence="9" key="1">
    <citation type="submission" date="2013-04" db="EMBL/GenBank/DDBJ databases">
        <authorList>
            <person name="Qu J."/>
            <person name="Murali S.C."/>
            <person name="Bandaranaike D."/>
            <person name="Bellair M."/>
            <person name="Blankenburg K."/>
            <person name="Chao H."/>
            <person name="Dinh H."/>
            <person name="Doddapaneni H."/>
            <person name="Downs B."/>
            <person name="Dugan-Rocha S."/>
            <person name="Elkadiri S."/>
            <person name="Gnanaolivu R.D."/>
            <person name="Hernandez B."/>
            <person name="Javaid M."/>
            <person name="Jayaseelan J.C."/>
            <person name="Lee S."/>
            <person name="Li M."/>
            <person name="Ming W."/>
            <person name="Munidasa M."/>
            <person name="Muniz J."/>
            <person name="Nguyen L."/>
            <person name="Ongeri F."/>
            <person name="Osuji N."/>
            <person name="Pu L.-L."/>
            <person name="Puazo M."/>
            <person name="Qu C."/>
            <person name="Quiroz J."/>
            <person name="Raj R."/>
            <person name="Weissenberger G."/>
            <person name="Xin Y."/>
            <person name="Zou X."/>
            <person name="Han Y."/>
            <person name="Richards S."/>
            <person name="Worley K."/>
            <person name="Muzny D."/>
            <person name="Gibbs R."/>
        </authorList>
    </citation>
    <scope>NUCLEOTIDE SEQUENCE</scope>
    <source>
        <strain evidence="9">Sampled in the wild</strain>
    </source>
</reference>
<evidence type="ECO:0000256" key="1">
    <source>
        <dbReference type="ARBA" id="ARBA00004496"/>
    </source>
</evidence>
<dbReference type="PROSITE" id="PS50077">
    <property type="entry name" value="HEAT_REPEAT"/>
    <property type="match status" value="1"/>
</dbReference>
<dbReference type="GO" id="GO:0005737">
    <property type="term" value="C:cytoplasm"/>
    <property type="evidence" value="ECO:0007669"/>
    <property type="project" value="UniProtKB-SubCell"/>
</dbReference>
<evidence type="ECO:0000256" key="3">
    <source>
        <dbReference type="ARBA" id="ARBA00022490"/>
    </source>
</evidence>
<dbReference type="InterPro" id="IPR021133">
    <property type="entry name" value="HEAT_type_2"/>
</dbReference>
<protein>
    <recommendedName>
        <fullName evidence="8">Importin subunit beta-1/Transportin-1-like TPR repeats domain-containing protein</fullName>
    </recommendedName>
</protein>
<dbReference type="InterPro" id="IPR011989">
    <property type="entry name" value="ARM-like"/>
</dbReference>
<evidence type="ECO:0000256" key="4">
    <source>
        <dbReference type="ARBA" id="ARBA00022737"/>
    </source>
</evidence>
<feature type="region of interest" description="Disordered" evidence="7">
    <location>
        <begin position="1"/>
        <end position="37"/>
    </location>
</feature>
<keyword evidence="2" id="KW-0813">Transport</keyword>
<organism evidence="9 10">
    <name type="scientific">Ladona fulva</name>
    <name type="common">Scarce chaser dragonfly</name>
    <name type="synonym">Libellula fulva</name>
    <dbReference type="NCBI Taxonomy" id="123851"/>
    <lineage>
        <taxon>Eukaryota</taxon>
        <taxon>Metazoa</taxon>
        <taxon>Ecdysozoa</taxon>
        <taxon>Arthropoda</taxon>
        <taxon>Hexapoda</taxon>
        <taxon>Insecta</taxon>
        <taxon>Pterygota</taxon>
        <taxon>Palaeoptera</taxon>
        <taxon>Odonata</taxon>
        <taxon>Epiprocta</taxon>
        <taxon>Anisoptera</taxon>
        <taxon>Libelluloidea</taxon>
        <taxon>Libellulidae</taxon>
        <taxon>Ladona</taxon>
    </lineage>
</organism>
<dbReference type="AlphaFoldDB" id="A0A8K0KNW1"/>
<dbReference type="OrthoDB" id="7862313at2759"/>
<evidence type="ECO:0000256" key="7">
    <source>
        <dbReference type="SAM" id="MobiDB-lite"/>
    </source>
</evidence>
<evidence type="ECO:0000313" key="9">
    <source>
        <dbReference type="EMBL" id="KAG8238816.1"/>
    </source>
</evidence>
<sequence length="423" mass="46757">PHFKENGAAFPVYEDVSDTADEEDIGSDSDEDDDSDIAGYSVENAYAEEKEEACLALRQLASNAKTAFVPYLETAFKEVFKLINYPQEDIRKSSIDALATFCVSFYTYDTSEEKKALAEALSVFIPKLAEIVRTDLEREVVMSALDAYCDMLAEGGSSIIKGEGHRDAIVNSVMAVLQNKVECQDKCKDEEEESDDGEAEQDELLIQCAGDIIPKLGKAMPPDDFAVYFEQFYPLLVAKTKKNCTDAQRSFSIGTISDTIASLSYRITGYVQVLLPLLLHASEDKNEDVRNNAIYGLGELAFHGKEAVEPHYPQILQALSATVSKETHPVVLDNICGALARLIITNVIAVPMEQVFPVYLQYLPLREDFEENKEVFNSFSHLYKIGHPVLLNHLGTVVTICASVLDTKQIEKGNACVTLSVAM</sequence>
<keyword evidence="5" id="KW-0653">Protein transport</keyword>
<reference evidence="9" key="2">
    <citation type="submission" date="2017-10" db="EMBL/GenBank/DDBJ databases">
        <title>Ladona fulva Genome sequencing and assembly.</title>
        <authorList>
            <person name="Murali S."/>
            <person name="Richards S."/>
            <person name="Bandaranaike D."/>
            <person name="Bellair M."/>
            <person name="Blankenburg K."/>
            <person name="Chao H."/>
            <person name="Dinh H."/>
            <person name="Doddapaneni H."/>
            <person name="Dugan-Rocha S."/>
            <person name="Elkadiri S."/>
            <person name="Gnanaolivu R."/>
            <person name="Hernandez B."/>
            <person name="Skinner E."/>
            <person name="Javaid M."/>
            <person name="Lee S."/>
            <person name="Li M."/>
            <person name="Ming W."/>
            <person name="Munidasa M."/>
            <person name="Muniz J."/>
            <person name="Nguyen L."/>
            <person name="Hughes D."/>
            <person name="Osuji N."/>
            <person name="Pu L.-L."/>
            <person name="Puazo M."/>
            <person name="Qu C."/>
            <person name="Quiroz J."/>
            <person name="Raj R."/>
            <person name="Weissenberger G."/>
            <person name="Xin Y."/>
            <person name="Zou X."/>
            <person name="Han Y."/>
            <person name="Worley K."/>
            <person name="Muzny D."/>
            <person name="Gibbs R."/>
        </authorList>
    </citation>
    <scope>NUCLEOTIDE SEQUENCE</scope>
    <source>
        <strain evidence="9">Sampled in the wild</strain>
    </source>
</reference>
<evidence type="ECO:0000256" key="5">
    <source>
        <dbReference type="ARBA" id="ARBA00022927"/>
    </source>
</evidence>
<dbReference type="Pfam" id="PF25574">
    <property type="entry name" value="TPR_IMB1"/>
    <property type="match status" value="1"/>
</dbReference>
<feature type="non-terminal residue" evidence="9">
    <location>
        <position position="1"/>
    </location>
</feature>
<feature type="compositionally biased region" description="Acidic residues" evidence="7">
    <location>
        <begin position="15"/>
        <end position="36"/>
    </location>
</feature>
<dbReference type="InterPro" id="IPR058584">
    <property type="entry name" value="IMB1_TNPO1-like_TPR"/>
</dbReference>
<evidence type="ECO:0000256" key="2">
    <source>
        <dbReference type="ARBA" id="ARBA00022448"/>
    </source>
</evidence>
<evidence type="ECO:0000313" key="10">
    <source>
        <dbReference type="Proteomes" id="UP000792457"/>
    </source>
</evidence>
<proteinExistence type="predicted"/>
<dbReference type="SUPFAM" id="SSF48371">
    <property type="entry name" value="ARM repeat"/>
    <property type="match status" value="1"/>
</dbReference>
<dbReference type="EMBL" id="KZ309442">
    <property type="protein sequence ID" value="KAG8238816.1"/>
    <property type="molecule type" value="Genomic_DNA"/>
</dbReference>
<dbReference type="InterPro" id="IPR016024">
    <property type="entry name" value="ARM-type_fold"/>
</dbReference>
<evidence type="ECO:0000259" key="8">
    <source>
        <dbReference type="Pfam" id="PF25574"/>
    </source>
</evidence>
<accession>A0A8K0KNW1</accession>
<evidence type="ECO:0000256" key="6">
    <source>
        <dbReference type="PROSITE-ProRule" id="PRU00103"/>
    </source>
</evidence>
<dbReference type="InterPro" id="IPR040122">
    <property type="entry name" value="Importin_beta"/>
</dbReference>